<comment type="caution">
    <text evidence="3">The sequence shown here is derived from an EMBL/GenBank/DDBJ whole genome shotgun (WGS) entry which is preliminary data.</text>
</comment>
<dbReference type="Proteomes" id="UP000823882">
    <property type="component" value="Unassembled WGS sequence"/>
</dbReference>
<keyword evidence="2" id="KW-1133">Transmembrane helix</keyword>
<accession>A0A9D2NXB9</accession>
<evidence type="ECO:0000313" key="4">
    <source>
        <dbReference type="Proteomes" id="UP000823882"/>
    </source>
</evidence>
<feature type="transmembrane region" description="Helical" evidence="2">
    <location>
        <begin position="81"/>
        <end position="104"/>
    </location>
</feature>
<feature type="region of interest" description="Disordered" evidence="1">
    <location>
        <begin position="41"/>
        <end position="72"/>
    </location>
</feature>
<organism evidence="3 4">
    <name type="scientific">Candidatus Intestinimonas pullistercoris</name>
    <dbReference type="NCBI Taxonomy" id="2838623"/>
    <lineage>
        <taxon>Bacteria</taxon>
        <taxon>Bacillati</taxon>
        <taxon>Bacillota</taxon>
        <taxon>Clostridia</taxon>
        <taxon>Eubacteriales</taxon>
        <taxon>Intestinimonas</taxon>
    </lineage>
</organism>
<reference evidence="3" key="2">
    <citation type="submission" date="2021-04" db="EMBL/GenBank/DDBJ databases">
        <authorList>
            <person name="Gilroy R."/>
        </authorList>
    </citation>
    <scope>NUCLEOTIDE SEQUENCE</scope>
    <source>
        <strain evidence="3">CHK186-1790</strain>
    </source>
</reference>
<keyword evidence="2" id="KW-0472">Membrane</keyword>
<evidence type="ECO:0000256" key="2">
    <source>
        <dbReference type="SAM" id="Phobius"/>
    </source>
</evidence>
<proteinExistence type="predicted"/>
<name>A0A9D2NXB9_9FIRM</name>
<evidence type="ECO:0000256" key="1">
    <source>
        <dbReference type="SAM" id="MobiDB-lite"/>
    </source>
</evidence>
<reference evidence="3" key="1">
    <citation type="journal article" date="2021" name="PeerJ">
        <title>Extensive microbial diversity within the chicken gut microbiome revealed by metagenomics and culture.</title>
        <authorList>
            <person name="Gilroy R."/>
            <person name="Ravi A."/>
            <person name="Getino M."/>
            <person name="Pursley I."/>
            <person name="Horton D.L."/>
            <person name="Alikhan N.F."/>
            <person name="Baker D."/>
            <person name="Gharbi K."/>
            <person name="Hall N."/>
            <person name="Watson M."/>
            <person name="Adriaenssens E.M."/>
            <person name="Foster-Nyarko E."/>
            <person name="Jarju S."/>
            <person name="Secka A."/>
            <person name="Antonio M."/>
            <person name="Oren A."/>
            <person name="Chaudhuri R.R."/>
            <person name="La Ragione R."/>
            <person name="Hildebrand F."/>
            <person name="Pallen M.J."/>
        </authorList>
    </citation>
    <scope>NUCLEOTIDE SEQUENCE</scope>
    <source>
        <strain evidence="3">CHK186-1790</strain>
    </source>
</reference>
<sequence>MQTIYYKTSSFIRHEGNLVDLAAYRQKLSAVSGDWAPAVQAPLPEPAPEERPALRLLEPGEAPRPPHRGRAARRRVRRLSLALDLCASLAVVVLTLSAAASFLLF</sequence>
<keyword evidence="2" id="KW-0812">Transmembrane</keyword>
<gene>
    <name evidence="3" type="ORF">H9701_01245</name>
</gene>
<dbReference type="AlphaFoldDB" id="A0A9D2NXB9"/>
<protein>
    <submittedName>
        <fullName evidence="3">Uncharacterized protein</fullName>
    </submittedName>
</protein>
<dbReference type="EMBL" id="DWWJ01000022">
    <property type="protein sequence ID" value="HJC40165.1"/>
    <property type="molecule type" value="Genomic_DNA"/>
</dbReference>
<evidence type="ECO:0000313" key="3">
    <source>
        <dbReference type="EMBL" id="HJC40165.1"/>
    </source>
</evidence>